<keyword evidence="5 6" id="KW-0472">Membrane</keyword>
<evidence type="ECO:0000256" key="2">
    <source>
        <dbReference type="ARBA" id="ARBA00022475"/>
    </source>
</evidence>
<evidence type="ECO:0000256" key="6">
    <source>
        <dbReference type="SAM" id="Phobius"/>
    </source>
</evidence>
<sequence length="163" mass="18076">MNNNAPATDDEAEVSDFKPLTAEEAQRLREQFPEPSPWWVIAAQVAAGLVVASVAWLWVRQPAAAGSAFYGALAVTLPAALFLRATRRDSQQLSQSAVMLRFFVWELIKIALTVALLAAAPWLIGDLHWLALVAGVVVALKMYWVALLVRPRLLNRMTVEERR</sequence>
<feature type="transmembrane region" description="Helical" evidence="6">
    <location>
        <begin position="64"/>
        <end position="83"/>
    </location>
</feature>
<reference evidence="7" key="1">
    <citation type="submission" date="2023-01" db="EMBL/GenBank/DDBJ databases">
        <title>Xenophilus mangrovi sp. nov., isolated from soil of Mangrove nature reserve.</title>
        <authorList>
            <person name="Xu S."/>
            <person name="Liu Z."/>
            <person name="Xu Y."/>
        </authorList>
    </citation>
    <scope>NUCLEOTIDE SEQUENCE</scope>
    <source>
        <strain evidence="7">YW8</strain>
    </source>
</reference>
<keyword evidence="3 6" id="KW-0812">Transmembrane</keyword>
<evidence type="ECO:0000313" key="8">
    <source>
        <dbReference type="Proteomes" id="UP001212602"/>
    </source>
</evidence>
<dbReference type="Pfam" id="PF03899">
    <property type="entry name" value="ATP-synt_I"/>
    <property type="match status" value="1"/>
</dbReference>
<dbReference type="InterPro" id="IPR005598">
    <property type="entry name" value="ATP_synth_I"/>
</dbReference>
<keyword evidence="4 6" id="KW-1133">Transmembrane helix</keyword>
<name>A0AAE3T1Q9_9BURK</name>
<keyword evidence="8" id="KW-1185">Reference proteome</keyword>
<dbReference type="GO" id="GO:0005886">
    <property type="term" value="C:plasma membrane"/>
    <property type="evidence" value="ECO:0007669"/>
    <property type="project" value="UniProtKB-SubCell"/>
</dbReference>
<dbReference type="Proteomes" id="UP001212602">
    <property type="component" value="Unassembled WGS sequence"/>
</dbReference>
<keyword evidence="2" id="KW-1003">Cell membrane</keyword>
<evidence type="ECO:0000313" key="7">
    <source>
        <dbReference type="EMBL" id="MDA7418850.1"/>
    </source>
</evidence>
<organism evidence="7 8">
    <name type="scientific">Xenophilus arseniciresistens</name>
    <dbReference type="NCBI Taxonomy" id="1283306"/>
    <lineage>
        <taxon>Bacteria</taxon>
        <taxon>Pseudomonadati</taxon>
        <taxon>Pseudomonadota</taxon>
        <taxon>Betaproteobacteria</taxon>
        <taxon>Burkholderiales</taxon>
        <taxon>Comamonadaceae</taxon>
        <taxon>Xenophilus</taxon>
    </lineage>
</organism>
<evidence type="ECO:0000256" key="3">
    <source>
        <dbReference type="ARBA" id="ARBA00022692"/>
    </source>
</evidence>
<evidence type="ECO:0000256" key="5">
    <source>
        <dbReference type="ARBA" id="ARBA00023136"/>
    </source>
</evidence>
<comment type="caution">
    <text evidence="7">The sequence shown here is derived from an EMBL/GenBank/DDBJ whole genome shotgun (WGS) entry which is preliminary data.</text>
</comment>
<protein>
    <submittedName>
        <fullName evidence="7">ATP synthase subunit I</fullName>
    </submittedName>
</protein>
<evidence type="ECO:0000256" key="1">
    <source>
        <dbReference type="ARBA" id="ARBA00004651"/>
    </source>
</evidence>
<dbReference type="RefSeq" id="WP_271430055.1">
    <property type="nucleotide sequence ID" value="NZ_JAQIPB010000012.1"/>
</dbReference>
<gene>
    <name evidence="7" type="ORF">PGB34_20970</name>
</gene>
<feature type="transmembrane region" description="Helical" evidence="6">
    <location>
        <begin position="37"/>
        <end position="58"/>
    </location>
</feature>
<comment type="subcellular location">
    <subcellularLocation>
        <location evidence="1">Cell membrane</location>
        <topology evidence="1">Multi-pass membrane protein</topology>
    </subcellularLocation>
</comment>
<dbReference type="EMBL" id="JAQIPB010000012">
    <property type="protein sequence ID" value="MDA7418850.1"/>
    <property type="molecule type" value="Genomic_DNA"/>
</dbReference>
<proteinExistence type="predicted"/>
<dbReference type="AlphaFoldDB" id="A0AAE3T1Q9"/>
<accession>A0AAE3T1Q9</accession>
<feature type="transmembrane region" description="Helical" evidence="6">
    <location>
        <begin position="129"/>
        <end position="149"/>
    </location>
</feature>
<evidence type="ECO:0000256" key="4">
    <source>
        <dbReference type="ARBA" id="ARBA00022989"/>
    </source>
</evidence>
<feature type="transmembrane region" description="Helical" evidence="6">
    <location>
        <begin position="103"/>
        <end position="123"/>
    </location>
</feature>